<dbReference type="KEGG" id="mliy:RYJ27_06600"/>
<organism evidence="2 3">
    <name type="scientific">Microbacterium limosum</name>
    <dbReference type="NCBI Taxonomy" id="3079935"/>
    <lineage>
        <taxon>Bacteria</taxon>
        <taxon>Bacillati</taxon>
        <taxon>Actinomycetota</taxon>
        <taxon>Actinomycetes</taxon>
        <taxon>Micrococcales</taxon>
        <taxon>Microbacteriaceae</taxon>
        <taxon>Microbacterium</taxon>
    </lineage>
</organism>
<feature type="transmembrane region" description="Helical" evidence="1">
    <location>
        <begin position="15"/>
        <end position="36"/>
    </location>
</feature>
<gene>
    <name evidence="2" type="ORF">RYJ27_06600</name>
</gene>
<feature type="transmembrane region" description="Helical" evidence="1">
    <location>
        <begin position="42"/>
        <end position="64"/>
    </location>
</feature>
<keyword evidence="1" id="KW-0812">Transmembrane</keyword>
<sequence>MSHDIAEPGHGHSPAAWTAVVIMLLAVAIGTTAYYFDLPWLVWASAGLLVVGAIVGWIMARIGYGVGGAKYTSKGH</sequence>
<keyword evidence="1" id="KW-1133">Transmembrane helix</keyword>
<accession>A0AAU0MJN3</accession>
<dbReference type="Proteomes" id="UP001329313">
    <property type="component" value="Chromosome"/>
</dbReference>
<dbReference type="EMBL" id="CP137080">
    <property type="protein sequence ID" value="WOQ70849.1"/>
    <property type="molecule type" value="Genomic_DNA"/>
</dbReference>
<dbReference type="RefSeq" id="WP_330171917.1">
    <property type="nucleotide sequence ID" value="NZ_CP137080.1"/>
</dbReference>
<protein>
    <submittedName>
        <fullName evidence="2">DUF6704 family protein</fullName>
    </submittedName>
</protein>
<evidence type="ECO:0000256" key="1">
    <source>
        <dbReference type="SAM" id="Phobius"/>
    </source>
</evidence>
<dbReference type="Pfam" id="PF20447">
    <property type="entry name" value="DUF6704"/>
    <property type="match status" value="1"/>
</dbReference>
<proteinExistence type="predicted"/>
<evidence type="ECO:0000313" key="3">
    <source>
        <dbReference type="Proteomes" id="UP001329313"/>
    </source>
</evidence>
<name>A0AAU0MJN3_9MICO</name>
<keyword evidence="1" id="KW-0472">Membrane</keyword>
<dbReference type="InterPro" id="IPR046550">
    <property type="entry name" value="DUF6704"/>
</dbReference>
<reference evidence="2 3" key="1">
    <citation type="submission" date="2023-10" db="EMBL/GenBank/DDBJ databases">
        <title>Y20.</title>
        <authorList>
            <person name="Zhang G."/>
            <person name="Ding Y."/>
        </authorList>
    </citation>
    <scope>NUCLEOTIDE SEQUENCE [LARGE SCALE GENOMIC DNA]</scope>
    <source>
        <strain evidence="2 3">Y20</strain>
    </source>
</reference>
<dbReference type="AlphaFoldDB" id="A0AAU0MJN3"/>
<keyword evidence="3" id="KW-1185">Reference proteome</keyword>
<evidence type="ECO:0000313" key="2">
    <source>
        <dbReference type="EMBL" id="WOQ70849.1"/>
    </source>
</evidence>
<dbReference type="NCBIfam" id="NF041681">
    <property type="entry name" value="HGxxPAAW"/>
    <property type="match status" value="1"/>
</dbReference>